<proteinExistence type="predicted"/>
<organism evidence="2 3">
    <name type="scientific">Williamsia marianensis</name>
    <dbReference type="NCBI Taxonomy" id="85044"/>
    <lineage>
        <taxon>Bacteria</taxon>
        <taxon>Bacillati</taxon>
        <taxon>Actinomycetota</taxon>
        <taxon>Actinomycetes</taxon>
        <taxon>Mycobacteriales</taxon>
        <taxon>Nocardiaceae</taxon>
        <taxon>Williamsia</taxon>
    </lineage>
</organism>
<accession>A0A495JW83</accession>
<evidence type="ECO:0000313" key="2">
    <source>
        <dbReference type="EMBL" id="RKR93283.1"/>
    </source>
</evidence>
<evidence type="ECO:0000256" key="1">
    <source>
        <dbReference type="SAM" id="Phobius"/>
    </source>
</evidence>
<dbReference type="AlphaFoldDB" id="A0A495JW83"/>
<sequence length="70" mass="7709">MLTNRSTFAPWFFLIVAGLAGLLGSGDLSARDTGNRVFVWLIAAAVVTAIQNVRPMSREQSDDRQISDKR</sequence>
<dbReference type="EMBL" id="RBKV01000001">
    <property type="protein sequence ID" value="RKR93283.1"/>
    <property type="molecule type" value="Genomic_DNA"/>
</dbReference>
<keyword evidence="1" id="KW-1133">Transmembrane helix</keyword>
<keyword evidence="1" id="KW-0472">Membrane</keyword>
<reference evidence="2 3" key="1">
    <citation type="submission" date="2018-10" db="EMBL/GenBank/DDBJ databases">
        <title>Sequencing the genomes of 1000 actinobacteria strains.</title>
        <authorList>
            <person name="Klenk H.-P."/>
        </authorList>
    </citation>
    <scope>NUCLEOTIDE SEQUENCE [LARGE SCALE GENOMIC DNA]</scope>
    <source>
        <strain evidence="2 3">DSM 44343</strain>
    </source>
</reference>
<name>A0A495JW83_WILMA</name>
<protein>
    <submittedName>
        <fullName evidence="2">Uncharacterized protein</fullName>
    </submittedName>
</protein>
<evidence type="ECO:0000313" key="3">
    <source>
        <dbReference type="Proteomes" id="UP000274762"/>
    </source>
</evidence>
<feature type="transmembrane region" description="Helical" evidence="1">
    <location>
        <begin position="37"/>
        <end position="54"/>
    </location>
</feature>
<gene>
    <name evidence="2" type="ORF">DFJ75_0064</name>
</gene>
<dbReference type="Proteomes" id="UP000274762">
    <property type="component" value="Unassembled WGS sequence"/>
</dbReference>
<keyword evidence="1" id="KW-0812">Transmembrane</keyword>
<comment type="caution">
    <text evidence="2">The sequence shown here is derived from an EMBL/GenBank/DDBJ whole genome shotgun (WGS) entry which is preliminary data.</text>
</comment>
<feature type="transmembrane region" description="Helical" evidence="1">
    <location>
        <begin position="7"/>
        <end position="25"/>
    </location>
</feature>